<dbReference type="OrthoDB" id="10261598at2759"/>
<sequence length="315" mass="36133">MRGAIILSLLATAYATFTCMNQKNQPVDWWMVYKMPIVKDNTTAGINDGLGFYYMDARSNGKWEPSPKTLNDKDQAIAYTLQWFYDRILDPWVFHVMYNDDPYEYHDDDSYETITNRVNNGDEHTTSTKFGHTKGTIVFDKVSGFWIVHSVPRFPPPHKYAYPPSGTIYGQTMLCMTMLYPELGKIGTQLYYNRPNIYHSFLPTEMAVAYPDLAKAIAQEYSTDKSSVIDLKSRGGVTFKSFAKSKYFDQDLYDGLVAPTLKTDLTVESWRRGGLIALECGLTYKTNDALSIKDFAIFERRWNNLCQLKASVERV</sequence>
<dbReference type="InterPro" id="IPR004947">
    <property type="entry name" value="DNase_II"/>
</dbReference>
<accession>A0A2A2L4U3</accession>
<dbReference type="PANTHER" id="PTHR10858:SF31">
    <property type="entry name" value="DEOXYRIBONUCLEASE-2"/>
    <property type="match status" value="1"/>
</dbReference>
<dbReference type="Proteomes" id="UP000218231">
    <property type="component" value="Unassembled WGS sequence"/>
</dbReference>
<evidence type="ECO:0000313" key="4">
    <source>
        <dbReference type="EMBL" id="PAV81190.1"/>
    </source>
</evidence>
<protein>
    <submittedName>
        <fullName evidence="4">Uncharacterized protein</fullName>
    </submittedName>
</protein>
<organism evidence="4 5">
    <name type="scientific">Diploscapter pachys</name>
    <dbReference type="NCBI Taxonomy" id="2018661"/>
    <lineage>
        <taxon>Eukaryota</taxon>
        <taxon>Metazoa</taxon>
        <taxon>Ecdysozoa</taxon>
        <taxon>Nematoda</taxon>
        <taxon>Chromadorea</taxon>
        <taxon>Rhabditida</taxon>
        <taxon>Rhabditina</taxon>
        <taxon>Rhabditomorpha</taxon>
        <taxon>Rhabditoidea</taxon>
        <taxon>Rhabditidae</taxon>
        <taxon>Diploscapter</taxon>
    </lineage>
</organism>
<dbReference type="EMBL" id="LIAE01007195">
    <property type="protein sequence ID" value="PAV81190.1"/>
    <property type="molecule type" value="Genomic_DNA"/>
</dbReference>
<keyword evidence="2" id="KW-0378">Hydrolase</keyword>
<feature type="signal peptide" evidence="3">
    <location>
        <begin position="1"/>
        <end position="15"/>
    </location>
</feature>
<feature type="chain" id="PRO_5012855817" evidence="3">
    <location>
        <begin position="16"/>
        <end position="315"/>
    </location>
</feature>
<dbReference type="STRING" id="2018661.A0A2A2L4U3"/>
<name>A0A2A2L4U3_9BILA</name>
<dbReference type="GO" id="GO:0006309">
    <property type="term" value="P:apoptotic DNA fragmentation"/>
    <property type="evidence" value="ECO:0007669"/>
    <property type="project" value="TreeGrafter"/>
</dbReference>
<proteinExistence type="inferred from homology"/>
<reference evidence="4 5" key="1">
    <citation type="journal article" date="2017" name="Curr. Biol.">
        <title>Genome architecture and evolution of a unichromosomal asexual nematode.</title>
        <authorList>
            <person name="Fradin H."/>
            <person name="Zegar C."/>
            <person name="Gutwein M."/>
            <person name="Lucas J."/>
            <person name="Kovtun M."/>
            <person name="Corcoran D."/>
            <person name="Baugh L.R."/>
            <person name="Kiontke K."/>
            <person name="Gunsalus K."/>
            <person name="Fitch D.H."/>
            <person name="Piano F."/>
        </authorList>
    </citation>
    <scope>NUCLEOTIDE SEQUENCE [LARGE SCALE GENOMIC DNA]</scope>
    <source>
        <strain evidence="4">PF1309</strain>
    </source>
</reference>
<gene>
    <name evidence="4" type="ORF">WR25_14548</name>
</gene>
<dbReference type="AlphaFoldDB" id="A0A2A2L4U3"/>
<comment type="caution">
    <text evidence="4">The sequence shown here is derived from an EMBL/GenBank/DDBJ whole genome shotgun (WGS) entry which is preliminary data.</text>
</comment>
<keyword evidence="5" id="KW-1185">Reference proteome</keyword>
<evidence type="ECO:0000256" key="3">
    <source>
        <dbReference type="SAM" id="SignalP"/>
    </source>
</evidence>
<comment type="similarity">
    <text evidence="1">Belongs to the DNase II family.</text>
</comment>
<keyword evidence="3" id="KW-0732">Signal</keyword>
<dbReference type="GO" id="GO:0004531">
    <property type="term" value="F:deoxyribonuclease II activity"/>
    <property type="evidence" value="ECO:0007669"/>
    <property type="project" value="InterPro"/>
</dbReference>
<dbReference type="Pfam" id="PF03265">
    <property type="entry name" value="DNase_II"/>
    <property type="match status" value="1"/>
</dbReference>
<evidence type="ECO:0000256" key="2">
    <source>
        <dbReference type="ARBA" id="ARBA00022801"/>
    </source>
</evidence>
<evidence type="ECO:0000313" key="5">
    <source>
        <dbReference type="Proteomes" id="UP000218231"/>
    </source>
</evidence>
<evidence type="ECO:0000256" key="1">
    <source>
        <dbReference type="ARBA" id="ARBA00007527"/>
    </source>
</evidence>
<dbReference type="CDD" id="cd09120">
    <property type="entry name" value="PLDc_DNaseII_1"/>
    <property type="match status" value="1"/>
</dbReference>
<dbReference type="PANTHER" id="PTHR10858">
    <property type="entry name" value="DEOXYRIBONUCLEASE II"/>
    <property type="match status" value="1"/>
</dbReference>